<dbReference type="AlphaFoldDB" id="A0A1Y3AMA6"/>
<feature type="non-terminal residue" evidence="2">
    <location>
        <position position="1"/>
    </location>
</feature>
<feature type="non-terminal residue" evidence="2">
    <location>
        <position position="165"/>
    </location>
</feature>
<proteinExistence type="predicted"/>
<dbReference type="Proteomes" id="UP000194236">
    <property type="component" value="Unassembled WGS sequence"/>
</dbReference>
<reference evidence="2 3" key="1">
    <citation type="submission" date="2017-03" db="EMBL/GenBank/DDBJ databases">
        <title>Genome Survey of Euroglyphus maynei.</title>
        <authorList>
            <person name="Arlian L.G."/>
            <person name="Morgan M.S."/>
            <person name="Rider S.D."/>
        </authorList>
    </citation>
    <scope>NUCLEOTIDE SEQUENCE [LARGE SCALE GENOMIC DNA]</scope>
    <source>
        <strain evidence="2">Arlian Lab</strain>
        <tissue evidence="2">Whole body</tissue>
    </source>
</reference>
<name>A0A1Y3AMA6_EURMA</name>
<protein>
    <submittedName>
        <fullName evidence="2">Uncharacterized protein</fullName>
    </submittedName>
</protein>
<organism evidence="2 3">
    <name type="scientific">Euroglyphus maynei</name>
    <name type="common">Mayne's house dust mite</name>
    <dbReference type="NCBI Taxonomy" id="6958"/>
    <lineage>
        <taxon>Eukaryota</taxon>
        <taxon>Metazoa</taxon>
        <taxon>Ecdysozoa</taxon>
        <taxon>Arthropoda</taxon>
        <taxon>Chelicerata</taxon>
        <taxon>Arachnida</taxon>
        <taxon>Acari</taxon>
        <taxon>Acariformes</taxon>
        <taxon>Sarcoptiformes</taxon>
        <taxon>Astigmata</taxon>
        <taxon>Psoroptidia</taxon>
        <taxon>Analgoidea</taxon>
        <taxon>Pyroglyphidae</taxon>
        <taxon>Pyroglyphinae</taxon>
        <taxon>Euroglyphus</taxon>
    </lineage>
</organism>
<keyword evidence="3" id="KW-1185">Reference proteome</keyword>
<comment type="caution">
    <text evidence="2">The sequence shown here is derived from an EMBL/GenBank/DDBJ whole genome shotgun (WGS) entry which is preliminary data.</text>
</comment>
<sequence length="165" mass="19825">RKIEIYGLTPSETEQIGSSSPAIPSSRQLSIQTSIRLSTIQYLRQKLLGLPELPDEKRFEQLKQQHNQLIEKRIRLEKEMALMEQERFRRQRNQQTETNIRVDLNTEDGYCPEQPNNHNHFKQWKTNIFDEQERYAILSEQNPIIQQMNIIRLYIKQAKNDNRYE</sequence>
<evidence type="ECO:0000313" key="2">
    <source>
        <dbReference type="EMBL" id="OTF69157.1"/>
    </source>
</evidence>
<accession>A0A1Y3AMA6</accession>
<feature type="coiled-coil region" evidence="1">
    <location>
        <begin position="59"/>
        <end position="86"/>
    </location>
</feature>
<dbReference type="SUPFAM" id="SSF140125">
    <property type="entry name" value="Rabenosyn-5 Rab-binding domain-like"/>
    <property type="match status" value="1"/>
</dbReference>
<dbReference type="Gene3D" id="4.10.860.20">
    <property type="entry name" value="Rabenosyn, Rab binding domain"/>
    <property type="match status" value="1"/>
</dbReference>
<evidence type="ECO:0000313" key="3">
    <source>
        <dbReference type="Proteomes" id="UP000194236"/>
    </source>
</evidence>
<gene>
    <name evidence="2" type="ORF">BLA29_010420</name>
</gene>
<evidence type="ECO:0000256" key="1">
    <source>
        <dbReference type="SAM" id="Coils"/>
    </source>
</evidence>
<dbReference type="EMBL" id="MUJZ01071967">
    <property type="protein sequence ID" value="OTF69157.1"/>
    <property type="molecule type" value="Genomic_DNA"/>
</dbReference>
<keyword evidence="1" id="KW-0175">Coiled coil</keyword>
<dbReference type="InterPro" id="IPR036531">
    <property type="entry name" value="Rbsn_Rab-bd_sf"/>
</dbReference>
<dbReference type="OrthoDB" id="166134at2759"/>